<gene>
    <name evidence="1" type="ORF">GO495_05995</name>
</gene>
<evidence type="ECO:0000313" key="1">
    <source>
        <dbReference type="EMBL" id="MVT40126.1"/>
    </source>
</evidence>
<sequence>MANKLHIDNWITRAEPDYYTMFIKAWIPFNAWYVDKYPDLYSNDSKIIKELIASKNDIKAFINSLLSSTDSDYNRFSYHLSQLHIELEKKGLQHRNEAISFTSLFFEDYACEPVNETDTDGINYQASQPSKIQTYYRALIVKEKKTYLSIKMPEYDLNTLLTHEEFVGLAKPEMKEIIKSCFVDINPKQKVNLTTKSISNDEYLLIDNNENSRFKNDKELIAKSLIKVLYYLRCMLFHGELNPSDNNSVVYEHAFQILKYIVKKIQ</sequence>
<evidence type="ECO:0008006" key="3">
    <source>
        <dbReference type="Google" id="ProtNLM"/>
    </source>
</evidence>
<comment type="caution">
    <text evidence="1">The sequence shown here is derived from an EMBL/GenBank/DDBJ whole genome shotgun (WGS) entry which is preliminary data.</text>
</comment>
<name>A0A6N8J774_9BACT</name>
<dbReference type="Proteomes" id="UP000468388">
    <property type="component" value="Unassembled WGS sequence"/>
</dbReference>
<accession>A0A6N8J774</accession>
<organism evidence="1 2">
    <name type="scientific">Chitinophaga oryziterrae</name>
    <dbReference type="NCBI Taxonomy" id="1031224"/>
    <lineage>
        <taxon>Bacteria</taxon>
        <taxon>Pseudomonadati</taxon>
        <taxon>Bacteroidota</taxon>
        <taxon>Chitinophagia</taxon>
        <taxon>Chitinophagales</taxon>
        <taxon>Chitinophagaceae</taxon>
        <taxon>Chitinophaga</taxon>
    </lineage>
</organism>
<keyword evidence="2" id="KW-1185">Reference proteome</keyword>
<proteinExistence type="predicted"/>
<dbReference type="AlphaFoldDB" id="A0A6N8J774"/>
<dbReference type="RefSeq" id="WP_157298756.1">
    <property type="nucleotide sequence ID" value="NZ_BAAAZB010000005.1"/>
</dbReference>
<dbReference type="OrthoDB" id="7058208at2"/>
<dbReference type="EMBL" id="WRXO01000001">
    <property type="protein sequence ID" value="MVT40126.1"/>
    <property type="molecule type" value="Genomic_DNA"/>
</dbReference>
<evidence type="ECO:0000313" key="2">
    <source>
        <dbReference type="Proteomes" id="UP000468388"/>
    </source>
</evidence>
<protein>
    <recommendedName>
        <fullName evidence="3">Apea-like HEPN domain-containing protein</fullName>
    </recommendedName>
</protein>
<reference evidence="1 2" key="1">
    <citation type="submission" date="2019-12" db="EMBL/GenBank/DDBJ databases">
        <title>The draft genomic sequence of strain Chitinophaga oryziterrae JCM 16595.</title>
        <authorList>
            <person name="Zhang X."/>
        </authorList>
    </citation>
    <scope>NUCLEOTIDE SEQUENCE [LARGE SCALE GENOMIC DNA]</scope>
    <source>
        <strain evidence="1 2">JCM 16595</strain>
    </source>
</reference>